<reference evidence="2" key="1">
    <citation type="journal article" date="2021" name="PeerJ">
        <title>Extensive microbial diversity within the chicken gut microbiome revealed by metagenomics and culture.</title>
        <authorList>
            <person name="Gilroy R."/>
            <person name="Ravi A."/>
            <person name="Getino M."/>
            <person name="Pursley I."/>
            <person name="Horton D.L."/>
            <person name="Alikhan N.F."/>
            <person name="Baker D."/>
            <person name="Gharbi K."/>
            <person name="Hall N."/>
            <person name="Watson M."/>
            <person name="Adriaenssens E.M."/>
            <person name="Foster-Nyarko E."/>
            <person name="Jarju S."/>
            <person name="Secka A."/>
            <person name="Antonio M."/>
            <person name="Oren A."/>
            <person name="Chaudhuri R.R."/>
            <person name="La Ragione R."/>
            <person name="Hildebrand F."/>
            <person name="Pallen M.J."/>
        </authorList>
    </citation>
    <scope>NUCLEOTIDE SEQUENCE</scope>
    <source>
        <strain evidence="2">ChiGjej4B4-7305</strain>
    </source>
</reference>
<organism evidence="2 3">
    <name type="scientific">Candidatus Ruania gallistercoris</name>
    <dbReference type="NCBI Taxonomy" id="2838746"/>
    <lineage>
        <taxon>Bacteria</taxon>
        <taxon>Bacillati</taxon>
        <taxon>Actinomycetota</taxon>
        <taxon>Actinomycetes</taxon>
        <taxon>Micrococcales</taxon>
        <taxon>Ruaniaceae</taxon>
        <taxon>Ruania</taxon>
    </lineage>
</organism>
<proteinExistence type="predicted"/>
<keyword evidence="1" id="KW-1133">Transmembrane helix</keyword>
<sequence length="232" mass="25265">MSARRALRRHGDELGAPIAVHYSRPGVWTKVIAVAFWLLMPAAMLVNPDPDPRLNVAFPVLMGLLILGVYALIRGETLAVCERGLLIGSTAPFLRPYVLRYEEIVPGSLTPITGTRRITLSLGIPSKGLYRTIRSGAWIHQGIYLIGPPPLQPQFRRARILRITADSRPWIWFAGTGRTPPERVTAQIASAAHRAGFTQLAEGAVRAVPQHLNGSVAHSQDVLPGLTAGVRV</sequence>
<dbReference type="Proteomes" id="UP000824037">
    <property type="component" value="Unassembled WGS sequence"/>
</dbReference>
<evidence type="ECO:0000256" key="1">
    <source>
        <dbReference type="SAM" id="Phobius"/>
    </source>
</evidence>
<keyword evidence="1" id="KW-0472">Membrane</keyword>
<name>A0A9D2EBC1_9MICO</name>
<evidence type="ECO:0000313" key="2">
    <source>
        <dbReference type="EMBL" id="HIZ34170.1"/>
    </source>
</evidence>
<accession>A0A9D2EBC1</accession>
<evidence type="ECO:0000313" key="3">
    <source>
        <dbReference type="Proteomes" id="UP000824037"/>
    </source>
</evidence>
<gene>
    <name evidence="2" type="ORF">H9815_00190</name>
</gene>
<dbReference type="EMBL" id="DXBY01000006">
    <property type="protein sequence ID" value="HIZ34170.1"/>
    <property type="molecule type" value="Genomic_DNA"/>
</dbReference>
<reference evidence="2" key="2">
    <citation type="submission" date="2021-04" db="EMBL/GenBank/DDBJ databases">
        <authorList>
            <person name="Gilroy R."/>
        </authorList>
    </citation>
    <scope>NUCLEOTIDE SEQUENCE</scope>
    <source>
        <strain evidence="2">ChiGjej4B4-7305</strain>
    </source>
</reference>
<protein>
    <recommendedName>
        <fullName evidence="4">PH domain-containing protein</fullName>
    </recommendedName>
</protein>
<evidence type="ECO:0008006" key="4">
    <source>
        <dbReference type="Google" id="ProtNLM"/>
    </source>
</evidence>
<dbReference type="AlphaFoldDB" id="A0A9D2EBC1"/>
<keyword evidence="1" id="KW-0812">Transmembrane</keyword>
<feature type="transmembrane region" description="Helical" evidence="1">
    <location>
        <begin position="27"/>
        <end position="44"/>
    </location>
</feature>
<feature type="transmembrane region" description="Helical" evidence="1">
    <location>
        <begin position="56"/>
        <end position="73"/>
    </location>
</feature>
<comment type="caution">
    <text evidence="2">The sequence shown here is derived from an EMBL/GenBank/DDBJ whole genome shotgun (WGS) entry which is preliminary data.</text>
</comment>